<organism evidence="1 2">
    <name type="scientific">Candidatus Lambdaproteobacteria bacterium RIFOXYD2_FULL_50_16</name>
    <dbReference type="NCBI Taxonomy" id="1817772"/>
    <lineage>
        <taxon>Bacteria</taxon>
        <taxon>Pseudomonadati</taxon>
        <taxon>Pseudomonadota</taxon>
        <taxon>Candidatus Lambdaproteobacteria</taxon>
    </lineage>
</organism>
<accession>A0A1F6G8Q6</accession>
<evidence type="ECO:0000313" key="1">
    <source>
        <dbReference type="EMBL" id="OGG94488.1"/>
    </source>
</evidence>
<protein>
    <submittedName>
        <fullName evidence="1">Uncharacterized protein</fullName>
    </submittedName>
</protein>
<evidence type="ECO:0000313" key="2">
    <source>
        <dbReference type="Proteomes" id="UP000178449"/>
    </source>
</evidence>
<dbReference type="STRING" id="1817772.A2527_01380"/>
<sequence>MADKHNHFNEVGAIQLHDASLYLFSLRNTSYIDPYGVASNTVPGFVLWRENLERLLGFFGVPVQNPDQLPDLVLERTYACLGDNDSTANMQFKGIATLLVRIDAPQLITIKAKLEFEGSETEDQFSFWQQISYSGSFTIWWNTEEA</sequence>
<dbReference type="EMBL" id="MFNE01000038">
    <property type="protein sequence ID" value="OGG94488.1"/>
    <property type="molecule type" value="Genomic_DNA"/>
</dbReference>
<proteinExistence type="predicted"/>
<name>A0A1F6G8Q6_9PROT</name>
<reference evidence="1 2" key="1">
    <citation type="journal article" date="2016" name="Nat. Commun.">
        <title>Thousands of microbial genomes shed light on interconnected biogeochemical processes in an aquifer system.</title>
        <authorList>
            <person name="Anantharaman K."/>
            <person name="Brown C.T."/>
            <person name="Hug L.A."/>
            <person name="Sharon I."/>
            <person name="Castelle C.J."/>
            <person name="Probst A.J."/>
            <person name="Thomas B.C."/>
            <person name="Singh A."/>
            <person name="Wilkins M.J."/>
            <person name="Karaoz U."/>
            <person name="Brodie E.L."/>
            <person name="Williams K.H."/>
            <person name="Hubbard S.S."/>
            <person name="Banfield J.F."/>
        </authorList>
    </citation>
    <scope>NUCLEOTIDE SEQUENCE [LARGE SCALE GENOMIC DNA]</scope>
</reference>
<comment type="caution">
    <text evidence="1">The sequence shown here is derived from an EMBL/GenBank/DDBJ whole genome shotgun (WGS) entry which is preliminary data.</text>
</comment>
<dbReference type="Proteomes" id="UP000178449">
    <property type="component" value="Unassembled WGS sequence"/>
</dbReference>
<gene>
    <name evidence="1" type="ORF">A2527_01380</name>
</gene>
<dbReference type="AlphaFoldDB" id="A0A1F6G8Q6"/>